<name>A0A348WGA3_9RHOB</name>
<dbReference type="InterPro" id="IPR047641">
    <property type="entry name" value="ABC_transpr_MalK/UgpC-like"/>
</dbReference>
<dbReference type="PANTHER" id="PTHR43875:SF1">
    <property type="entry name" value="OSMOPROTECTIVE COMPOUNDS UPTAKE ATP-BINDING PROTEIN GGTA"/>
    <property type="match status" value="1"/>
</dbReference>
<feature type="domain" description="ABC transporter" evidence="1">
    <location>
        <begin position="21"/>
        <end position="84"/>
    </location>
</feature>
<dbReference type="PANTHER" id="PTHR43875">
    <property type="entry name" value="MALTODEXTRIN IMPORT ATP-BINDING PROTEIN MSMX"/>
    <property type="match status" value="1"/>
</dbReference>
<sequence>MAQVSLNNIRKIYPNGVEAVQQTSFNIADGEFLVLVGPSGCGKSTLLRMIAGLEDITEGELRIGDRVVNHVDPADRDIAMVFQN</sequence>
<organism evidence="2 3">
    <name type="scientific">Roseovarius nubinhibens</name>
    <dbReference type="NCBI Taxonomy" id="314263"/>
    <lineage>
        <taxon>Bacteria</taxon>
        <taxon>Pseudomonadati</taxon>
        <taxon>Pseudomonadota</taxon>
        <taxon>Alphaproteobacteria</taxon>
        <taxon>Rhodobacterales</taxon>
        <taxon>Roseobacteraceae</taxon>
        <taxon>Roseovarius</taxon>
    </lineage>
</organism>
<reference evidence="2 3" key="1">
    <citation type="journal article" date="2018" name="Nat. Biotechnol.">
        <title>A standardized bacterial taxonomy based on genome phylogeny substantially revises the tree of life.</title>
        <authorList>
            <person name="Parks D.H."/>
            <person name="Chuvochina M."/>
            <person name="Waite D.W."/>
            <person name="Rinke C."/>
            <person name="Skarshewski A."/>
            <person name="Chaumeil P.A."/>
            <person name="Hugenholtz P."/>
        </authorList>
    </citation>
    <scope>NUCLEOTIDE SEQUENCE [LARGE SCALE GENOMIC DNA]</scope>
    <source>
        <strain evidence="2">UBA9169</strain>
    </source>
</reference>
<dbReference type="SUPFAM" id="SSF52540">
    <property type="entry name" value="P-loop containing nucleoside triphosphate hydrolases"/>
    <property type="match status" value="1"/>
</dbReference>
<evidence type="ECO:0000313" key="2">
    <source>
        <dbReference type="EMBL" id="HAR53565.1"/>
    </source>
</evidence>
<dbReference type="GO" id="GO:0016887">
    <property type="term" value="F:ATP hydrolysis activity"/>
    <property type="evidence" value="ECO:0007669"/>
    <property type="project" value="InterPro"/>
</dbReference>
<dbReference type="Gene3D" id="3.40.50.300">
    <property type="entry name" value="P-loop containing nucleotide triphosphate hydrolases"/>
    <property type="match status" value="1"/>
</dbReference>
<dbReference type="InterPro" id="IPR027417">
    <property type="entry name" value="P-loop_NTPase"/>
</dbReference>
<dbReference type="InterPro" id="IPR003439">
    <property type="entry name" value="ABC_transporter-like_ATP-bd"/>
</dbReference>
<accession>A0A348WGA3</accession>
<dbReference type="AlphaFoldDB" id="A0A348WGA3"/>
<dbReference type="Proteomes" id="UP000264719">
    <property type="component" value="Unassembled WGS sequence"/>
</dbReference>
<keyword evidence="2" id="KW-0547">Nucleotide-binding</keyword>
<evidence type="ECO:0000313" key="3">
    <source>
        <dbReference type="Proteomes" id="UP000264719"/>
    </source>
</evidence>
<feature type="non-terminal residue" evidence="2">
    <location>
        <position position="84"/>
    </location>
</feature>
<dbReference type="GO" id="GO:0055052">
    <property type="term" value="C:ATP-binding cassette (ABC) transporter complex, substrate-binding subunit-containing"/>
    <property type="evidence" value="ECO:0007669"/>
    <property type="project" value="TreeGrafter"/>
</dbReference>
<evidence type="ECO:0000259" key="1">
    <source>
        <dbReference type="Pfam" id="PF00005"/>
    </source>
</evidence>
<dbReference type="Pfam" id="PF00005">
    <property type="entry name" value="ABC_tran"/>
    <property type="match status" value="1"/>
</dbReference>
<protein>
    <submittedName>
        <fullName evidence="2">sn-glycerol-3-phosphate ABC transporter ATP-binding protein UgpC</fullName>
    </submittedName>
</protein>
<comment type="caution">
    <text evidence="2">The sequence shown here is derived from an EMBL/GenBank/DDBJ whole genome shotgun (WGS) entry which is preliminary data.</text>
</comment>
<dbReference type="GO" id="GO:0005524">
    <property type="term" value="F:ATP binding"/>
    <property type="evidence" value="ECO:0007669"/>
    <property type="project" value="UniProtKB-KW"/>
</dbReference>
<dbReference type="EMBL" id="DMVW01000164">
    <property type="protein sequence ID" value="HAR53565.1"/>
    <property type="molecule type" value="Genomic_DNA"/>
</dbReference>
<keyword evidence="2" id="KW-0067">ATP-binding</keyword>
<gene>
    <name evidence="2" type="primary">ugpC</name>
    <name evidence="2" type="ORF">DCS45_17075</name>
</gene>
<proteinExistence type="predicted"/>